<dbReference type="InterPro" id="IPR015946">
    <property type="entry name" value="KH_dom-like_a/b"/>
</dbReference>
<keyword evidence="1" id="KW-0560">Oxidoreductase</keyword>
<dbReference type="Gene3D" id="3.30.300.20">
    <property type="match status" value="1"/>
</dbReference>
<accession>A0ABW1UW29</accession>
<dbReference type="Proteomes" id="UP001596186">
    <property type="component" value="Unassembled WGS sequence"/>
</dbReference>
<dbReference type="EC" id="1.11.1.-" evidence="1"/>
<dbReference type="GO" id="GO:0004601">
    <property type="term" value="F:peroxidase activity"/>
    <property type="evidence" value="ECO:0007669"/>
    <property type="project" value="UniProtKB-KW"/>
</dbReference>
<protein>
    <submittedName>
        <fullName evidence="1">OsmC family protein</fullName>
        <ecNumber evidence="1">1.11.1.-</ecNumber>
    </submittedName>
</protein>
<dbReference type="InterPro" id="IPR003718">
    <property type="entry name" value="OsmC/Ohr_fam"/>
</dbReference>
<dbReference type="Pfam" id="PF02566">
    <property type="entry name" value="OsmC"/>
    <property type="match status" value="1"/>
</dbReference>
<comment type="caution">
    <text evidence="1">The sequence shown here is derived from an EMBL/GenBank/DDBJ whole genome shotgun (WGS) entry which is preliminary data.</text>
</comment>
<evidence type="ECO:0000313" key="1">
    <source>
        <dbReference type="EMBL" id="MFC6323951.1"/>
    </source>
</evidence>
<organism evidence="1 2">
    <name type="scientific">Companilactobacillus baiquanensis</name>
    <dbReference type="NCBI Taxonomy" id="2486005"/>
    <lineage>
        <taxon>Bacteria</taxon>
        <taxon>Bacillati</taxon>
        <taxon>Bacillota</taxon>
        <taxon>Bacilli</taxon>
        <taxon>Lactobacillales</taxon>
        <taxon>Lactobacillaceae</taxon>
        <taxon>Companilactobacillus</taxon>
    </lineage>
</organism>
<dbReference type="PANTHER" id="PTHR35368">
    <property type="entry name" value="HYDROPEROXIDE REDUCTASE"/>
    <property type="match status" value="1"/>
</dbReference>
<dbReference type="EMBL" id="JBHSSN010000015">
    <property type="protein sequence ID" value="MFC6323951.1"/>
    <property type="molecule type" value="Genomic_DNA"/>
</dbReference>
<evidence type="ECO:0000313" key="2">
    <source>
        <dbReference type="Proteomes" id="UP001596186"/>
    </source>
</evidence>
<dbReference type="InterPro" id="IPR052924">
    <property type="entry name" value="OsmC/Ohr_hydroprdx_reductase"/>
</dbReference>
<dbReference type="InterPro" id="IPR036102">
    <property type="entry name" value="OsmC/Ohrsf"/>
</dbReference>
<sequence>MANKIYKATVKPVEGLEVTSHVRDFDFTLDEPLSSGGTNKGMNPIEALLSALGACETMVAKSFAKSQGILLKNVKVEVEGVFDSDGYLGKNPEAKVGFSKLTSIFYIDADNTKEEIEKYVEFITKHCPVHDTIENAPVFEDKILPYE</sequence>
<gene>
    <name evidence="1" type="ORF">ACFP1F_09385</name>
</gene>
<dbReference type="PANTHER" id="PTHR35368:SF1">
    <property type="entry name" value="HYDROPEROXIDE REDUCTASE"/>
    <property type="match status" value="1"/>
</dbReference>
<proteinExistence type="predicted"/>
<keyword evidence="2" id="KW-1185">Reference proteome</keyword>
<dbReference type="RefSeq" id="WP_125592972.1">
    <property type="nucleotide sequence ID" value="NZ_JBHSSN010000015.1"/>
</dbReference>
<dbReference type="SUPFAM" id="SSF82784">
    <property type="entry name" value="OsmC-like"/>
    <property type="match status" value="1"/>
</dbReference>
<reference evidence="2" key="1">
    <citation type="journal article" date="2019" name="Int. J. Syst. Evol. Microbiol.">
        <title>The Global Catalogue of Microorganisms (GCM) 10K type strain sequencing project: providing services to taxonomists for standard genome sequencing and annotation.</title>
        <authorList>
            <consortium name="The Broad Institute Genomics Platform"/>
            <consortium name="The Broad Institute Genome Sequencing Center for Infectious Disease"/>
            <person name="Wu L."/>
            <person name="Ma J."/>
        </authorList>
    </citation>
    <scope>NUCLEOTIDE SEQUENCE [LARGE SCALE GENOMIC DNA]</scope>
    <source>
        <strain evidence="2">CCM 8895</strain>
    </source>
</reference>
<name>A0ABW1UW29_9LACO</name>
<keyword evidence="1" id="KW-0575">Peroxidase</keyword>